<organism evidence="2 3">
    <name type="scientific">Fusarium gaditjirri</name>
    <dbReference type="NCBI Taxonomy" id="282569"/>
    <lineage>
        <taxon>Eukaryota</taxon>
        <taxon>Fungi</taxon>
        <taxon>Dikarya</taxon>
        <taxon>Ascomycota</taxon>
        <taxon>Pezizomycotina</taxon>
        <taxon>Sordariomycetes</taxon>
        <taxon>Hypocreomycetidae</taxon>
        <taxon>Hypocreales</taxon>
        <taxon>Nectriaceae</taxon>
        <taxon>Fusarium</taxon>
        <taxon>Fusarium nisikadoi species complex</taxon>
    </lineage>
</organism>
<reference evidence="2" key="1">
    <citation type="journal article" date="2020" name="BMC Genomics">
        <title>Correction to: Identification and distribution of gene clusters required for synthesis of sphingolipid metabolism inhibitors in diverse species of the filamentous fungus Fusarium.</title>
        <authorList>
            <person name="Kim H.S."/>
            <person name="Lohmar J.M."/>
            <person name="Busman M."/>
            <person name="Brown D.W."/>
            <person name="Naumann T.A."/>
            <person name="Divon H.H."/>
            <person name="Lysoe E."/>
            <person name="Uhlig S."/>
            <person name="Proctor R.H."/>
        </authorList>
    </citation>
    <scope>NUCLEOTIDE SEQUENCE</scope>
    <source>
        <strain evidence="2">NRRL 45417</strain>
    </source>
</reference>
<sequence>MESSEVSPANEGLPTFTCFWSLPLEIREMIWERLISVQRHLRIEGRFGNPPAKIGSFSVSRGLYLSQVCSESRQVLSRIIAYQAAADGDGASTNRHFGTVLMTEFDTPSLEILSSLTADIDCIAIPRPVGGELQQLHLALQKRVAAGSRQIHLRWDFIIPPGPVLAPTRQSSNDTSR</sequence>
<comment type="caution">
    <text evidence="2">The sequence shown here is derived from an EMBL/GenBank/DDBJ whole genome shotgun (WGS) entry which is preliminary data.</text>
</comment>
<accession>A0A8H4WR99</accession>
<name>A0A8H4WR99_9HYPO</name>
<reference evidence="2" key="2">
    <citation type="submission" date="2020-05" db="EMBL/GenBank/DDBJ databases">
        <authorList>
            <person name="Kim H.-S."/>
            <person name="Proctor R.H."/>
            <person name="Brown D.W."/>
        </authorList>
    </citation>
    <scope>NUCLEOTIDE SEQUENCE</scope>
    <source>
        <strain evidence="2">NRRL 45417</strain>
    </source>
</reference>
<dbReference type="Proteomes" id="UP000604273">
    <property type="component" value="Unassembled WGS sequence"/>
</dbReference>
<protein>
    <recommendedName>
        <fullName evidence="1">2EXR domain-containing protein</fullName>
    </recommendedName>
</protein>
<gene>
    <name evidence="2" type="ORF">FGADI_10750</name>
</gene>
<dbReference type="InterPro" id="IPR045518">
    <property type="entry name" value="2EXR"/>
</dbReference>
<dbReference type="OrthoDB" id="3473305at2759"/>
<evidence type="ECO:0000313" key="3">
    <source>
        <dbReference type="Proteomes" id="UP000604273"/>
    </source>
</evidence>
<dbReference type="EMBL" id="JABFAI010000299">
    <property type="protein sequence ID" value="KAF4946985.1"/>
    <property type="molecule type" value="Genomic_DNA"/>
</dbReference>
<proteinExistence type="predicted"/>
<keyword evidence="3" id="KW-1185">Reference proteome</keyword>
<feature type="domain" description="2EXR" evidence="1">
    <location>
        <begin position="16"/>
        <end position="82"/>
    </location>
</feature>
<evidence type="ECO:0000259" key="1">
    <source>
        <dbReference type="Pfam" id="PF20150"/>
    </source>
</evidence>
<evidence type="ECO:0000313" key="2">
    <source>
        <dbReference type="EMBL" id="KAF4946985.1"/>
    </source>
</evidence>
<dbReference type="AlphaFoldDB" id="A0A8H4WR99"/>
<dbReference type="Pfam" id="PF20150">
    <property type="entry name" value="2EXR"/>
    <property type="match status" value="1"/>
</dbReference>